<sequence length="130" mass="14704">MRSRSIAARPSSGGSPGFYGALVRELQQQIEAFERAEEELGWLRSYAARPGTPIVYDTNMLVHWRPPDEVKWTEVLRAEGVRTKEVRLVVPLVVIDELDRHKSGAGERAAKALRYLGSQQYSPRKQRSSP</sequence>
<evidence type="ECO:0000313" key="7">
    <source>
        <dbReference type="Proteomes" id="UP000608522"/>
    </source>
</evidence>
<evidence type="ECO:0000256" key="2">
    <source>
        <dbReference type="ARBA" id="ARBA00022723"/>
    </source>
</evidence>
<dbReference type="Gene3D" id="3.40.50.1010">
    <property type="entry name" value="5'-nuclease"/>
    <property type="match status" value="1"/>
</dbReference>
<feature type="domain" description="PIN" evidence="5">
    <location>
        <begin position="54"/>
        <end position="111"/>
    </location>
</feature>
<proteinExistence type="predicted"/>
<dbReference type="EMBL" id="BNED01000003">
    <property type="protein sequence ID" value="GHI74973.1"/>
    <property type="molecule type" value="Genomic_DNA"/>
</dbReference>
<gene>
    <name evidence="6" type="ORF">Sspor_05340</name>
</gene>
<keyword evidence="7" id="KW-1185">Reference proteome</keyword>
<keyword evidence="4" id="KW-0460">Magnesium</keyword>
<organism evidence="6 7">
    <name type="scientific">Streptomyces spororaveus</name>
    <dbReference type="NCBI Taxonomy" id="284039"/>
    <lineage>
        <taxon>Bacteria</taxon>
        <taxon>Bacillati</taxon>
        <taxon>Actinomycetota</taxon>
        <taxon>Actinomycetes</taxon>
        <taxon>Kitasatosporales</taxon>
        <taxon>Streptomycetaceae</taxon>
        <taxon>Streptomyces</taxon>
    </lineage>
</organism>
<evidence type="ECO:0000256" key="4">
    <source>
        <dbReference type="ARBA" id="ARBA00022842"/>
    </source>
</evidence>
<dbReference type="InterPro" id="IPR002716">
    <property type="entry name" value="PIN_dom"/>
</dbReference>
<accession>A0ABQ3T3K2</accession>
<evidence type="ECO:0000256" key="1">
    <source>
        <dbReference type="ARBA" id="ARBA00022722"/>
    </source>
</evidence>
<keyword evidence="3" id="KW-0378">Hydrolase</keyword>
<protein>
    <recommendedName>
        <fullName evidence="5">PIN domain-containing protein</fullName>
    </recommendedName>
</protein>
<dbReference type="Proteomes" id="UP000608522">
    <property type="component" value="Unassembled WGS sequence"/>
</dbReference>
<dbReference type="RefSeq" id="WP_237403612.1">
    <property type="nucleotide sequence ID" value="NZ_BAAATO010000056.1"/>
</dbReference>
<name>A0ABQ3T3K2_9ACTN</name>
<evidence type="ECO:0000259" key="5">
    <source>
        <dbReference type="Pfam" id="PF13638"/>
    </source>
</evidence>
<evidence type="ECO:0000313" key="6">
    <source>
        <dbReference type="EMBL" id="GHI74973.1"/>
    </source>
</evidence>
<evidence type="ECO:0000256" key="3">
    <source>
        <dbReference type="ARBA" id="ARBA00022801"/>
    </source>
</evidence>
<comment type="caution">
    <text evidence="6">The sequence shown here is derived from an EMBL/GenBank/DDBJ whole genome shotgun (WGS) entry which is preliminary data.</text>
</comment>
<keyword evidence="2" id="KW-0479">Metal-binding</keyword>
<keyword evidence="1" id="KW-0540">Nuclease</keyword>
<reference evidence="7" key="1">
    <citation type="submission" date="2023-07" db="EMBL/GenBank/DDBJ databases">
        <title>Whole genome shotgun sequence of Streptomyces spororaveus NBRC 15456.</title>
        <authorList>
            <person name="Komaki H."/>
            <person name="Tamura T."/>
        </authorList>
    </citation>
    <scope>NUCLEOTIDE SEQUENCE [LARGE SCALE GENOMIC DNA]</scope>
    <source>
        <strain evidence="7">NBRC 15456</strain>
    </source>
</reference>
<dbReference type="Pfam" id="PF13638">
    <property type="entry name" value="PIN_4"/>
    <property type="match status" value="1"/>
</dbReference>